<evidence type="ECO:0000256" key="1">
    <source>
        <dbReference type="SAM" id="MobiDB-lite"/>
    </source>
</evidence>
<protein>
    <submittedName>
        <fullName evidence="2">Uncharacterized protein</fullName>
    </submittedName>
</protein>
<gene>
    <name evidence="2" type="ORF">JCGZ_09397</name>
</gene>
<accession>A0A067KJU7</accession>
<sequence length="71" mass="7714">MENLAQALKKIFLNLLESMKGHKNSSTDAEKGKKAAKSESVEKFNVQERAVKVVKGPKRPTPPKGPPAQTA</sequence>
<organism evidence="2 3">
    <name type="scientific">Jatropha curcas</name>
    <name type="common">Barbados nut</name>
    <dbReference type="NCBI Taxonomy" id="180498"/>
    <lineage>
        <taxon>Eukaryota</taxon>
        <taxon>Viridiplantae</taxon>
        <taxon>Streptophyta</taxon>
        <taxon>Embryophyta</taxon>
        <taxon>Tracheophyta</taxon>
        <taxon>Spermatophyta</taxon>
        <taxon>Magnoliopsida</taxon>
        <taxon>eudicotyledons</taxon>
        <taxon>Gunneridae</taxon>
        <taxon>Pentapetalae</taxon>
        <taxon>rosids</taxon>
        <taxon>fabids</taxon>
        <taxon>Malpighiales</taxon>
        <taxon>Euphorbiaceae</taxon>
        <taxon>Crotonoideae</taxon>
        <taxon>Jatropheae</taxon>
        <taxon>Jatropha</taxon>
    </lineage>
</organism>
<keyword evidence="3" id="KW-1185">Reference proteome</keyword>
<evidence type="ECO:0000313" key="2">
    <source>
        <dbReference type="EMBL" id="KDP35238.1"/>
    </source>
</evidence>
<feature type="region of interest" description="Disordered" evidence="1">
    <location>
        <begin position="20"/>
        <end position="71"/>
    </location>
</feature>
<feature type="compositionally biased region" description="Basic and acidic residues" evidence="1">
    <location>
        <begin position="28"/>
        <end position="51"/>
    </location>
</feature>
<dbReference type="AlphaFoldDB" id="A0A067KJU7"/>
<proteinExistence type="predicted"/>
<name>A0A067KJU7_JATCU</name>
<dbReference type="EMBL" id="KK914490">
    <property type="protein sequence ID" value="KDP35238.1"/>
    <property type="molecule type" value="Genomic_DNA"/>
</dbReference>
<feature type="compositionally biased region" description="Pro residues" evidence="1">
    <location>
        <begin position="59"/>
        <end position="71"/>
    </location>
</feature>
<dbReference type="Proteomes" id="UP000027138">
    <property type="component" value="Unassembled WGS sequence"/>
</dbReference>
<evidence type="ECO:0000313" key="3">
    <source>
        <dbReference type="Proteomes" id="UP000027138"/>
    </source>
</evidence>
<reference evidence="2 3" key="1">
    <citation type="journal article" date="2014" name="PLoS ONE">
        <title>Global Analysis of Gene Expression Profiles in Physic Nut (Jatropha curcas L.) Seedlings Exposed to Salt Stress.</title>
        <authorList>
            <person name="Zhang L."/>
            <person name="Zhang C."/>
            <person name="Wu P."/>
            <person name="Chen Y."/>
            <person name="Li M."/>
            <person name="Jiang H."/>
            <person name="Wu G."/>
        </authorList>
    </citation>
    <scope>NUCLEOTIDE SEQUENCE [LARGE SCALE GENOMIC DNA]</scope>
    <source>
        <strain evidence="3">cv. GZQX0401</strain>
        <tissue evidence="2">Young leaves</tissue>
    </source>
</reference>